<evidence type="ECO:0000256" key="2">
    <source>
        <dbReference type="ARBA" id="ARBA00022448"/>
    </source>
</evidence>
<reference evidence="10 11" key="1">
    <citation type="submission" date="2020-08" db="EMBL/GenBank/DDBJ databases">
        <title>Genome sequence of Acidovorax monticola KACC 19171T.</title>
        <authorList>
            <person name="Hyun D.-W."/>
            <person name="Bae J.-W."/>
        </authorList>
    </citation>
    <scope>NUCLEOTIDE SEQUENCE [LARGE SCALE GENOMIC DNA]</scope>
    <source>
        <strain evidence="10 11">KACC 19171</strain>
    </source>
</reference>
<dbReference type="GO" id="GO:0005507">
    <property type="term" value="F:copper ion binding"/>
    <property type="evidence" value="ECO:0007669"/>
    <property type="project" value="UniProtKB-UniRule"/>
</dbReference>
<dbReference type="EMBL" id="CP060790">
    <property type="protein sequence ID" value="QNP60313.1"/>
    <property type="molecule type" value="Genomic_DNA"/>
</dbReference>
<dbReference type="InterPro" id="IPR000923">
    <property type="entry name" value="BlueCu_1"/>
</dbReference>
<keyword evidence="4 8" id="KW-0574">Periplasm</keyword>
<comment type="subcellular location">
    <subcellularLocation>
        <location evidence="1 8">Periplasm</location>
    </subcellularLocation>
</comment>
<comment type="function">
    <text evidence="8">Transfers electrons from cytochrome c551 to cytochrome oxidase.</text>
</comment>
<keyword evidence="5 8" id="KW-0249">Electron transport</keyword>
<evidence type="ECO:0000256" key="5">
    <source>
        <dbReference type="ARBA" id="ARBA00022982"/>
    </source>
</evidence>
<keyword evidence="11" id="KW-1185">Reference proteome</keyword>
<keyword evidence="7" id="KW-1015">Disulfide bond</keyword>
<dbReference type="SUPFAM" id="SSF49503">
    <property type="entry name" value="Cupredoxins"/>
    <property type="match status" value="1"/>
</dbReference>
<dbReference type="InterPro" id="IPR008972">
    <property type="entry name" value="Cupredoxin"/>
</dbReference>
<dbReference type="RefSeq" id="WP_187737294.1">
    <property type="nucleotide sequence ID" value="NZ_CP060790.1"/>
</dbReference>
<feature type="domain" description="Blue (type 1) copper" evidence="9">
    <location>
        <begin position="23"/>
        <end position="147"/>
    </location>
</feature>
<evidence type="ECO:0000256" key="3">
    <source>
        <dbReference type="ARBA" id="ARBA00022723"/>
    </source>
</evidence>
<dbReference type="InterPro" id="IPR050845">
    <property type="entry name" value="Cu-binding_ET"/>
</dbReference>
<evidence type="ECO:0000256" key="1">
    <source>
        <dbReference type="ARBA" id="ARBA00004418"/>
    </source>
</evidence>
<dbReference type="GO" id="GO:0042597">
    <property type="term" value="C:periplasmic space"/>
    <property type="evidence" value="ECO:0007669"/>
    <property type="project" value="UniProtKB-SubCell"/>
</dbReference>
<dbReference type="Pfam" id="PF00127">
    <property type="entry name" value="Copper-bind"/>
    <property type="match status" value="1"/>
</dbReference>
<dbReference type="CDD" id="cd13922">
    <property type="entry name" value="Azurin"/>
    <property type="match status" value="1"/>
</dbReference>
<evidence type="ECO:0000256" key="6">
    <source>
        <dbReference type="ARBA" id="ARBA00023008"/>
    </source>
</evidence>
<name>A0A7H0HIE7_9BURK</name>
<gene>
    <name evidence="10" type="primary">azu</name>
    <name evidence="10" type="ORF">H9L24_05425</name>
</gene>
<feature type="chain" id="PRO_5029032981" description="Azurin" evidence="8">
    <location>
        <begin position="23"/>
        <end position="151"/>
    </location>
</feature>
<evidence type="ECO:0000256" key="4">
    <source>
        <dbReference type="ARBA" id="ARBA00022764"/>
    </source>
</evidence>
<proteinExistence type="predicted"/>
<dbReference type="InterPro" id="IPR014068">
    <property type="entry name" value="Azurin"/>
</dbReference>
<keyword evidence="2 8" id="KW-0813">Transport</keyword>
<evidence type="ECO:0000313" key="11">
    <source>
        <dbReference type="Proteomes" id="UP000516057"/>
    </source>
</evidence>
<keyword evidence="6 8" id="KW-0186">Copper</keyword>
<evidence type="ECO:0000256" key="7">
    <source>
        <dbReference type="ARBA" id="ARBA00023157"/>
    </source>
</evidence>
<evidence type="ECO:0000259" key="9">
    <source>
        <dbReference type="Pfam" id="PF00127"/>
    </source>
</evidence>
<dbReference type="PANTHER" id="PTHR38439">
    <property type="entry name" value="AURACYANIN-B"/>
    <property type="match status" value="1"/>
</dbReference>
<dbReference type="Proteomes" id="UP000516057">
    <property type="component" value="Chromosome"/>
</dbReference>
<dbReference type="NCBIfam" id="TIGR02695">
    <property type="entry name" value="azurin"/>
    <property type="match status" value="1"/>
</dbReference>
<accession>A0A7H0HIE7</accession>
<dbReference type="PANTHER" id="PTHR38439:SF2">
    <property type="entry name" value="OUTER MEMBRANE PROTEIN H.8"/>
    <property type="match status" value="1"/>
</dbReference>
<sequence length="151" mass="16352">MARLLSPACLLALAVQAPLAGAVECAVDISGGDSLSYSRASIAVPRACEAFTIRFAHRGIRPRETMGHNWVLSTLGHMQGVVDDGLIAGAQRHYLKPDDERVLASSRMLGGGESEELRFDTGRLRPDEVYVFFCTFPGHASRAKGLIRLID</sequence>
<dbReference type="GO" id="GO:0009055">
    <property type="term" value="F:electron transfer activity"/>
    <property type="evidence" value="ECO:0007669"/>
    <property type="project" value="InterPro"/>
</dbReference>
<feature type="signal peptide" evidence="8">
    <location>
        <begin position="1"/>
        <end position="22"/>
    </location>
</feature>
<keyword evidence="8" id="KW-0732">Signal</keyword>
<keyword evidence="3 8" id="KW-0479">Metal-binding</keyword>
<dbReference type="KEGG" id="amon:H9L24_05425"/>
<protein>
    <recommendedName>
        <fullName evidence="8">Azurin</fullName>
    </recommendedName>
</protein>
<evidence type="ECO:0000256" key="8">
    <source>
        <dbReference type="RuleBase" id="RU363017"/>
    </source>
</evidence>
<dbReference type="AlphaFoldDB" id="A0A7H0HIE7"/>
<organism evidence="10 11">
    <name type="scientific">Paenacidovorax monticola</name>
    <dbReference type="NCBI Taxonomy" id="1926868"/>
    <lineage>
        <taxon>Bacteria</taxon>
        <taxon>Pseudomonadati</taxon>
        <taxon>Pseudomonadota</taxon>
        <taxon>Betaproteobacteria</taxon>
        <taxon>Burkholderiales</taxon>
        <taxon>Comamonadaceae</taxon>
        <taxon>Paenacidovorax</taxon>
    </lineage>
</organism>
<dbReference type="Gene3D" id="2.60.40.420">
    <property type="entry name" value="Cupredoxins - blue copper proteins"/>
    <property type="match status" value="1"/>
</dbReference>
<evidence type="ECO:0000313" key="10">
    <source>
        <dbReference type="EMBL" id="QNP60313.1"/>
    </source>
</evidence>